<evidence type="ECO:0000313" key="9">
    <source>
        <dbReference type="Proteomes" id="UP001157947"/>
    </source>
</evidence>
<feature type="domain" description="Cyclic nucleotide-binding" evidence="7">
    <location>
        <begin position="86"/>
        <end position="174"/>
    </location>
</feature>
<comment type="subunit">
    <text evidence="6">Interacts with MinD and FtsZ.</text>
</comment>
<protein>
    <recommendedName>
        <fullName evidence="6">Probable septum site-determining protein MinC</fullName>
    </recommendedName>
</protein>
<dbReference type="Gene3D" id="3.30.70.260">
    <property type="match status" value="1"/>
</dbReference>
<dbReference type="GO" id="GO:0000917">
    <property type="term" value="P:division septum assembly"/>
    <property type="evidence" value="ECO:0007669"/>
    <property type="project" value="UniProtKB-KW"/>
</dbReference>
<dbReference type="SUPFAM" id="SSF63848">
    <property type="entry name" value="Cell-division inhibitor MinC, C-terminal domain"/>
    <property type="match status" value="1"/>
</dbReference>
<dbReference type="InterPro" id="IPR036145">
    <property type="entry name" value="MinC_C_sf"/>
</dbReference>
<dbReference type="PANTHER" id="PTHR34108:SF1">
    <property type="entry name" value="SEPTUM SITE-DETERMINING PROTEIN MINC"/>
    <property type="match status" value="1"/>
</dbReference>
<dbReference type="PANTHER" id="PTHR34108">
    <property type="entry name" value="SEPTUM SITE-DETERMINING PROTEIN MINC"/>
    <property type="match status" value="1"/>
</dbReference>
<evidence type="ECO:0000256" key="6">
    <source>
        <dbReference type="HAMAP-Rule" id="MF_00267"/>
    </source>
</evidence>
<evidence type="ECO:0000313" key="8">
    <source>
        <dbReference type="EMBL" id="SMP14409.1"/>
    </source>
</evidence>
<evidence type="ECO:0000256" key="2">
    <source>
        <dbReference type="ARBA" id="ARBA00022618"/>
    </source>
</evidence>
<dbReference type="EMBL" id="FXTX01000012">
    <property type="protein sequence ID" value="SMP14409.1"/>
    <property type="molecule type" value="Genomic_DNA"/>
</dbReference>
<keyword evidence="3 6" id="KW-0717">Septation</keyword>
<dbReference type="NCBIfam" id="TIGR01222">
    <property type="entry name" value="minC"/>
    <property type="match status" value="1"/>
</dbReference>
<reference evidence="8" key="1">
    <citation type="submission" date="2017-05" db="EMBL/GenBank/DDBJ databases">
        <authorList>
            <person name="Varghese N."/>
            <person name="Submissions S."/>
        </authorList>
    </citation>
    <scope>NUCLEOTIDE SEQUENCE</scope>
    <source>
        <strain evidence="8">DSM 18763</strain>
    </source>
</reference>
<dbReference type="AlphaFoldDB" id="A0AA45WMN7"/>
<comment type="caution">
    <text evidence="8">The sequence shown here is derived from an EMBL/GenBank/DDBJ whole genome shotgun (WGS) entry which is preliminary data.</text>
</comment>
<dbReference type="GO" id="GO:1901891">
    <property type="term" value="P:regulation of cell septum assembly"/>
    <property type="evidence" value="ECO:0007669"/>
    <property type="project" value="InterPro"/>
</dbReference>
<evidence type="ECO:0000256" key="1">
    <source>
        <dbReference type="ARBA" id="ARBA00006291"/>
    </source>
</evidence>
<proteinExistence type="inferred from homology"/>
<keyword evidence="2 6" id="KW-0132">Cell division</keyword>
<dbReference type="InterPro" id="IPR005526">
    <property type="entry name" value="Septum_form_inhib_MinC_C"/>
</dbReference>
<evidence type="ECO:0000256" key="5">
    <source>
        <dbReference type="ARBA" id="ARBA00025606"/>
    </source>
</evidence>
<comment type="similarity">
    <text evidence="1 6">Belongs to the MinC family.</text>
</comment>
<name>A0AA45WMN7_9AQUI</name>
<dbReference type="InterPro" id="IPR000595">
    <property type="entry name" value="cNMP-bd_dom"/>
</dbReference>
<dbReference type="HAMAP" id="MF_00267">
    <property type="entry name" value="MinC"/>
    <property type="match status" value="1"/>
</dbReference>
<dbReference type="GO" id="GO:0000902">
    <property type="term" value="P:cell morphogenesis"/>
    <property type="evidence" value="ECO:0007669"/>
    <property type="project" value="InterPro"/>
</dbReference>
<dbReference type="InterPro" id="IPR007874">
    <property type="entry name" value="MinC_N"/>
</dbReference>
<dbReference type="Pfam" id="PF03775">
    <property type="entry name" value="MinC_C"/>
    <property type="match status" value="1"/>
</dbReference>
<evidence type="ECO:0000259" key="7">
    <source>
        <dbReference type="PROSITE" id="PS50042"/>
    </source>
</evidence>
<dbReference type="InterPro" id="IPR016098">
    <property type="entry name" value="CAP/MinC_C"/>
</dbReference>
<evidence type="ECO:0000256" key="3">
    <source>
        <dbReference type="ARBA" id="ARBA00023210"/>
    </source>
</evidence>
<gene>
    <name evidence="6" type="primary">minC</name>
    <name evidence="8" type="ORF">SAMN06264868_11250</name>
</gene>
<accession>A0AA45WMN7</accession>
<keyword evidence="9" id="KW-1185">Reference proteome</keyword>
<dbReference type="GO" id="GO:0051302">
    <property type="term" value="P:regulation of cell division"/>
    <property type="evidence" value="ECO:0007669"/>
    <property type="project" value="InterPro"/>
</dbReference>
<dbReference type="Pfam" id="PF05209">
    <property type="entry name" value="MinC_N"/>
    <property type="match status" value="1"/>
</dbReference>
<sequence>MPIEIKGSTIPALLIKLDKNLSLEENIQELEQKLSSTFFKGSLAVIDFNGLKITDEEREKIDKILQEYNTKLLGLTGIEKTEKKDLIQNITPKKSLKIINKTLRSGQKVEEDSDVVILGDVNQDAYVIASGSIIVMGTLRGIVHAGANGDETAVVMALKLKPQQLRIASYISRSPDNKDEEPEYPEKAYIEENKIVIEKI</sequence>
<organism evidence="8 9">
    <name type="scientific">Venenivibrio stagnispumantis</name>
    <dbReference type="NCBI Taxonomy" id="407998"/>
    <lineage>
        <taxon>Bacteria</taxon>
        <taxon>Pseudomonadati</taxon>
        <taxon>Aquificota</taxon>
        <taxon>Aquificia</taxon>
        <taxon>Aquificales</taxon>
        <taxon>Hydrogenothermaceae</taxon>
        <taxon>Venenivibrio</taxon>
    </lineage>
</organism>
<comment type="function">
    <text evidence="5 6">Cell division inhibitor that blocks the formation of polar Z ring septums. Rapidly oscillates between the poles of the cell to destabilize FtsZ filaments that have formed before they mature into polar Z rings. Prevents FtsZ polymerization.</text>
</comment>
<evidence type="ECO:0000256" key="4">
    <source>
        <dbReference type="ARBA" id="ARBA00023306"/>
    </source>
</evidence>
<dbReference type="PROSITE" id="PS50042">
    <property type="entry name" value="CNMP_BINDING_3"/>
    <property type="match status" value="1"/>
</dbReference>
<keyword evidence="4 6" id="KW-0131">Cell cycle</keyword>
<dbReference type="Gene3D" id="2.160.20.70">
    <property type="match status" value="1"/>
</dbReference>
<dbReference type="RefSeq" id="WP_265134648.1">
    <property type="nucleotide sequence ID" value="NZ_FXTX01000012.1"/>
</dbReference>
<dbReference type="InterPro" id="IPR013033">
    <property type="entry name" value="MinC"/>
</dbReference>
<dbReference type="Proteomes" id="UP001157947">
    <property type="component" value="Unassembled WGS sequence"/>
</dbReference>